<dbReference type="Proteomes" id="UP001515500">
    <property type="component" value="Chromosome 19"/>
</dbReference>
<evidence type="ECO:0000256" key="1">
    <source>
        <dbReference type="ARBA" id="ARBA00009995"/>
    </source>
</evidence>
<evidence type="ECO:0000256" key="2">
    <source>
        <dbReference type="ARBA" id="ARBA00022676"/>
    </source>
</evidence>
<comment type="similarity">
    <text evidence="1">Belongs to the UDP-glycosyltransferase family.</text>
</comment>
<evidence type="ECO:0000259" key="4">
    <source>
        <dbReference type="Pfam" id="PF26168"/>
    </source>
</evidence>
<name>A0AB40D306_DIOCR</name>
<dbReference type="Gene3D" id="3.40.50.2000">
    <property type="entry name" value="Glycogen Phosphorylase B"/>
    <property type="match status" value="2"/>
</dbReference>
<dbReference type="SUPFAM" id="SSF53756">
    <property type="entry name" value="UDP-Glycosyltransferase/glycogen phosphorylase"/>
    <property type="match status" value="1"/>
</dbReference>
<dbReference type="AlphaFoldDB" id="A0AB40D306"/>
<evidence type="ECO:0000313" key="6">
    <source>
        <dbReference type="RefSeq" id="XP_039146603.1"/>
    </source>
</evidence>
<dbReference type="PANTHER" id="PTHR11926:SF1498">
    <property type="entry name" value="GLYCOSYLTRANSFERASE"/>
    <property type="match status" value="1"/>
</dbReference>
<dbReference type="GO" id="GO:0080043">
    <property type="term" value="F:quercetin 3-O-glucosyltransferase activity"/>
    <property type="evidence" value="ECO:0007669"/>
    <property type="project" value="TreeGrafter"/>
</dbReference>
<dbReference type="FunFam" id="3.40.50.2000:FF:000065">
    <property type="entry name" value="Glycosyltransferase"/>
    <property type="match status" value="1"/>
</dbReference>
<dbReference type="InterPro" id="IPR002213">
    <property type="entry name" value="UDP_glucos_trans"/>
</dbReference>
<keyword evidence="3" id="KW-0808">Transferase</keyword>
<dbReference type="InterPro" id="IPR058980">
    <property type="entry name" value="Glyco_transf_N"/>
</dbReference>
<dbReference type="GO" id="GO:0080044">
    <property type="term" value="F:quercetin 7-O-glucosyltransferase activity"/>
    <property type="evidence" value="ECO:0007669"/>
    <property type="project" value="TreeGrafter"/>
</dbReference>
<dbReference type="Pfam" id="PF00201">
    <property type="entry name" value="UDPGT"/>
    <property type="match status" value="1"/>
</dbReference>
<sequence>MDSKPHVMCIPFPAQGHINSLLKLAKLLHSNGFIITFVHNKSTHSRILKSSGDSSLHDSHDFYIQTMEVDEGEIVPFSLATYDNMRLIAFRSLMSKLNDPSSSVPPVTCIISDFVFSFAYEAAAEFQLPHVTFSSLGAFSFMSFLHFKQLIEQGLIPLKSEGDLTNGYLDTPIDWIPGMKNIHLKDLPSFVRTTDPNDLALNFMIHIFQKVFQTSAIIINTFDDLEGTVLQAMAEMLPPIYTVGPLSLFSDHGSSFWKEDMNCLEWLDGKLPKSVIYVNFGSIAVLTKEQLTEFAWGLVDSEHDFLWIIRQGLVKGDQESDVVLPEEILREMNGRGLITSWCQQEKVLSHPSIAGFLTHNGWNSTLESISAGLPMLCWPYYADQQTNCHYVCKEWGMGMEIEHDVKREKVTSLIKELMGGEKGKEMKEKALEWKECAFRAIKEDGSSSLNLDKLVKELLQRRDAI</sequence>
<dbReference type="GeneID" id="120283884"/>
<protein>
    <submittedName>
        <fullName evidence="6">7-deoxyloganetin glucosyltransferase-like</fullName>
    </submittedName>
</protein>
<dbReference type="PANTHER" id="PTHR11926">
    <property type="entry name" value="GLUCOSYL/GLUCURONOSYL TRANSFERASES"/>
    <property type="match status" value="1"/>
</dbReference>
<dbReference type="FunFam" id="3.40.50.2000:FF:000027">
    <property type="entry name" value="Glycosyltransferase"/>
    <property type="match status" value="1"/>
</dbReference>
<keyword evidence="5" id="KW-1185">Reference proteome</keyword>
<dbReference type="CDD" id="cd03784">
    <property type="entry name" value="GT1_Gtf-like"/>
    <property type="match status" value="1"/>
</dbReference>
<evidence type="ECO:0000256" key="3">
    <source>
        <dbReference type="ARBA" id="ARBA00022679"/>
    </source>
</evidence>
<proteinExistence type="inferred from homology"/>
<dbReference type="Pfam" id="PF26168">
    <property type="entry name" value="Glyco_transf_N"/>
    <property type="match status" value="1"/>
</dbReference>
<keyword evidence="2" id="KW-0328">Glycosyltransferase</keyword>
<organism evidence="5 6">
    <name type="scientific">Dioscorea cayennensis subsp. rotundata</name>
    <name type="common">White Guinea yam</name>
    <name type="synonym">Dioscorea rotundata</name>
    <dbReference type="NCBI Taxonomy" id="55577"/>
    <lineage>
        <taxon>Eukaryota</taxon>
        <taxon>Viridiplantae</taxon>
        <taxon>Streptophyta</taxon>
        <taxon>Embryophyta</taxon>
        <taxon>Tracheophyta</taxon>
        <taxon>Spermatophyta</taxon>
        <taxon>Magnoliopsida</taxon>
        <taxon>Liliopsida</taxon>
        <taxon>Dioscoreales</taxon>
        <taxon>Dioscoreaceae</taxon>
        <taxon>Dioscorea</taxon>
    </lineage>
</organism>
<accession>A0AB40D306</accession>
<reference evidence="6" key="1">
    <citation type="submission" date="2025-08" db="UniProtKB">
        <authorList>
            <consortium name="RefSeq"/>
        </authorList>
    </citation>
    <scope>IDENTIFICATION</scope>
</reference>
<feature type="domain" description="Glycosyltransferase N-terminal" evidence="4">
    <location>
        <begin position="7"/>
        <end position="46"/>
    </location>
</feature>
<evidence type="ECO:0000313" key="5">
    <source>
        <dbReference type="Proteomes" id="UP001515500"/>
    </source>
</evidence>
<gene>
    <name evidence="6" type="primary">LOC120283884</name>
</gene>
<dbReference type="RefSeq" id="XP_039146603.1">
    <property type="nucleotide sequence ID" value="XM_039290669.1"/>
</dbReference>